<keyword evidence="1" id="KW-1133">Transmembrane helix</keyword>
<comment type="caution">
    <text evidence="2">The sequence shown here is derived from an EMBL/GenBank/DDBJ whole genome shotgun (WGS) entry which is preliminary data.</text>
</comment>
<evidence type="ECO:0000313" key="3">
    <source>
        <dbReference type="Proteomes" id="UP000774130"/>
    </source>
</evidence>
<evidence type="ECO:0000313" key="2">
    <source>
        <dbReference type="EMBL" id="MBV7392466.1"/>
    </source>
</evidence>
<keyword evidence="3" id="KW-1185">Reference proteome</keyword>
<name>A0ABS6THS7_9ENTE</name>
<reference evidence="2 3" key="1">
    <citation type="submission" date="2021-06" db="EMBL/GenBank/DDBJ databases">
        <title>Enterococcus alishanensis sp. nov., a novel lactic acid bacterium isolated from fresh coffee beans.</title>
        <authorList>
            <person name="Chen Y.-S."/>
        </authorList>
    </citation>
    <scope>NUCLEOTIDE SEQUENCE [LARGE SCALE GENOMIC DNA]</scope>
    <source>
        <strain evidence="2 3">ALS3</strain>
    </source>
</reference>
<dbReference type="Proteomes" id="UP000774130">
    <property type="component" value="Unassembled WGS sequence"/>
</dbReference>
<keyword evidence="1" id="KW-0812">Transmembrane</keyword>
<accession>A0ABS6THS7</accession>
<evidence type="ECO:0000256" key="1">
    <source>
        <dbReference type="SAM" id="Phobius"/>
    </source>
</evidence>
<dbReference type="RefSeq" id="WP_218327680.1">
    <property type="nucleotide sequence ID" value="NZ_JAHUZB010000013.1"/>
</dbReference>
<organism evidence="2 3">
    <name type="scientific">Enterococcus alishanensis</name>
    <dbReference type="NCBI Taxonomy" id="1303817"/>
    <lineage>
        <taxon>Bacteria</taxon>
        <taxon>Bacillati</taxon>
        <taxon>Bacillota</taxon>
        <taxon>Bacilli</taxon>
        <taxon>Lactobacillales</taxon>
        <taxon>Enterococcaceae</taxon>
        <taxon>Enterococcus</taxon>
    </lineage>
</organism>
<feature type="transmembrane region" description="Helical" evidence="1">
    <location>
        <begin position="28"/>
        <end position="48"/>
    </location>
</feature>
<sequence length="307" mass="35970">MCVSIFLYSILRQIYYIKIATSAIDPTLFFKISSLIISVTIPLIVLYLQRYFDNKRNEEENKPKIALGKFECFGKPLNIGQYYKTDTLFSENNSLKSEIKIPLLNIGKTPISEVSVTYEIEDFEDIIRKSPKKIVNVPDIENMIYLFTNSRNNTNYYITTPSKQDFTIQAIIDDVVEEVKFPESYVTIYNARNVSIEMLDPMISNSKQDISFNIQMELFIQYVLYMNNYRLKFGDDDDEISKDSYPIGPFSRLEPIIKFEFEFKDYKNNLCKEVKYMKLRTGGSIFSFKEDRPTQWQIIPHSPKGIK</sequence>
<dbReference type="EMBL" id="JAHUZB010000013">
    <property type="protein sequence ID" value="MBV7392466.1"/>
    <property type="molecule type" value="Genomic_DNA"/>
</dbReference>
<keyword evidence="1" id="KW-0472">Membrane</keyword>
<proteinExistence type="predicted"/>
<evidence type="ECO:0008006" key="4">
    <source>
        <dbReference type="Google" id="ProtNLM"/>
    </source>
</evidence>
<gene>
    <name evidence="2" type="ORF">KUA55_17565</name>
</gene>
<protein>
    <recommendedName>
        <fullName evidence="4">Transmembrane protein 231</fullName>
    </recommendedName>
</protein>